<comment type="caution">
    <text evidence="1">The sequence shown here is derived from an EMBL/GenBank/DDBJ whole genome shotgun (WGS) entry which is preliminary data.</text>
</comment>
<dbReference type="EMBL" id="JACSQB010000118">
    <property type="protein sequence ID" value="MBD8048188.1"/>
    <property type="molecule type" value="Genomic_DNA"/>
</dbReference>
<evidence type="ECO:0000313" key="1">
    <source>
        <dbReference type="EMBL" id="MBD8048188.1"/>
    </source>
</evidence>
<protein>
    <submittedName>
        <fullName evidence="1">Uncharacterized protein</fullName>
    </submittedName>
</protein>
<evidence type="ECO:0000313" key="2">
    <source>
        <dbReference type="Proteomes" id="UP000627166"/>
    </source>
</evidence>
<proteinExistence type="predicted"/>
<accession>A0ABR8YW13</accession>
<dbReference type="RefSeq" id="WP_191741138.1">
    <property type="nucleotide sequence ID" value="NZ_JACSQB010000118.1"/>
</dbReference>
<organism evidence="1 2">
    <name type="scientific">Clostridium faecium</name>
    <dbReference type="NCBI Taxonomy" id="2762223"/>
    <lineage>
        <taxon>Bacteria</taxon>
        <taxon>Bacillati</taxon>
        <taxon>Bacillota</taxon>
        <taxon>Clostridia</taxon>
        <taxon>Eubacteriales</taxon>
        <taxon>Clostridiaceae</taxon>
        <taxon>Clostridium</taxon>
    </lineage>
</organism>
<gene>
    <name evidence="1" type="ORF">H9637_14275</name>
</gene>
<sequence>MFGKIIDMNNTDAFIECAEGLTINVSINKLPTHTKIGDKINLSLSNSSTMLNNKIIDFI</sequence>
<keyword evidence="2" id="KW-1185">Reference proteome</keyword>
<name>A0ABR8YW13_9CLOT</name>
<dbReference type="Proteomes" id="UP000627166">
    <property type="component" value="Unassembled WGS sequence"/>
</dbReference>
<reference evidence="1 2" key="1">
    <citation type="submission" date="2020-08" db="EMBL/GenBank/DDBJ databases">
        <title>A Genomic Blueprint of the Chicken Gut Microbiome.</title>
        <authorList>
            <person name="Gilroy R."/>
            <person name="Ravi A."/>
            <person name="Getino M."/>
            <person name="Pursley I."/>
            <person name="Horton D.L."/>
            <person name="Alikhan N.-F."/>
            <person name="Baker D."/>
            <person name="Gharbi K."/>
            <person name="Hall N."/>
            <person name="Watson M."/>
            <person name="Adriaenssens E.M."/>
            <person name="Foster-Nyarko E."/>
            <person name="Jarju S."/>
            <person name="Secka A."/>
            <person name="Antonio M."/>
            <person name="Oren A."/>
            <person name="Chaudhuri R."/>
            <person name="La Ragione R.M."/>
            <person name="Hildebrand F."/>
            <person name="Pallen M.J."/>
        </authorList>
    </citation>
    <scope>NUCLEOTIDE SEQUENCE [LARGE SCALE GENOMIC DNA]</scope>
    <source>
        <strain evidence="1 2">N37</strain>
    </source>
</reference>